<evidence type="ECO:0000259" key="1">
    <source>
        <dbReference type="SMART" id="SM00382"/>
    </source>
</evidence>
<protein>
    <recommendedName>
        <fullName evidence="1">AAA+ ATPase domain-containing protein</fullName>
    </recommendedName>
</protein>
<evidence type="ECO:0000313" key="2">
    <source>
        <dbReference type="EMBL" id="GAA2776874.1"/>
    </source>
</evidence>
<dbReference type="Proteomes" id="UP001500979">
    <property type="component" value="Unassembled WGS sequence"/>
</dbReference>
<name>A0ABN3V5B6_9PSEU</name>
<dbReference type="EMBL" id="BAAAUX010000003">
    <property type="protein sequence ID" value="GAA2776874.1"/>
    <property type="molecule type" value="Genomic_DNA"/>
</dbReference>
<sequence>MRECVLRPKHHPDRDLPVVVLFGPRGSGKTALLGTIENRCGQAVPNARIDLDNKPSGSARAAVTRLAFDLSRKYENFGRIHFRRLMLCLLVVGAQLNEENRRKALAELRTTVAEDTAIDDRTRNAVNDVVANAAEAGLLPPWSSVAADLLLRGADSLRWRRRLRLGSGIGWPVEGKPVDLGDMWVDIGVADSGVVDEVFCAAFLADLREAYRKRRSARSRANCVVLLDNIDSEGGRQLLDILLDVRQRGEQGSHPLLLVCTSRQWDRRWGRQGVDAHTPEQAGLAAWESLRRIGTGRDSWWYPVELRDFTASEVAVIGRFATEAAPSPFVHALTGGHPWGTREVCAALGEQPTEPEMRLVFERRDDDGAALAVRAREYLLQDFNITQRRTLAVFAAAPDLELATRSAVRAAGTDDGIGPLREVRSRLWSGTDDDNRLSLHPWLRRLLLHELASRAEDDEESWQVVHARHRDHHRDQGNTAQSLYHALALEDLGAVVDDLRTRFERIHAENDVRPWVQRLDLITSAPNRISGDRAPRDRVEELVLGTVSPQDANLGRLVAAKWLLSDPLGDPGRSLHNVVRIGFERLAQQAEAGFVVLLAEAEKYA</sequence>
<keyword evidence="3" id="KW-1185">Reference proteome</keyword>
<dbReference type="InterPro" id="IPR027417">
    <property type="entry name" value="P-loop_NTPase"/>
</dbReference>
<reference evidence="2 3" key="1">
    <citation type="journal article" date="2019" name="Int. J. Syst. Evol. Microbiol.">
        <title>The Global Catalogue of Microorganisms (GCM) 10K type strain sequencing project: providing services to taxonomists for standard genome sequencing and annotation.</title>
        <authorList>
            <consortium name="The Broad Institute Genomics Platform"/>
            <consortium name="The Broad Institute Genome Sequencing Center for Infectious Disease"/>
            <person name="Wu L."/>
            <person name="Ma J."/>
        </authorList>
    </citation>
    <scope>NUCLEOTIDE SEQUENCE [LARGE SCALE GENOMIC DNA]</scope>
    <source>
        <strain evidence="2 3">JCM 9383</strain>
    </source>
</reference>
<dbReference type="SMART" id="SM00382">
    <property type="entry name" value="AAA"/>
    <property type="match status" value="1"/>
</dbReference>
<evidence type="ECO:0000313" key="3">
    <source>
        <dbReference type="Proteomes" id="UP001500979"/>
    </source>
</evidence>
<organism evidence="2 3">
    <name type="scientific">Saccharopolyspora taberi</name>
    <dbReference type="NCBI Taxonomy" id="60895"/>
    <lineage>
        <taxon>Bacteria</taxon>
        <taxon>Bacillati</taxon>
        <taxon>Actinomycetota</taxon>
        <taxon>Actinomycetes</taxon>
        <taxon>Pseudonocardiales</taxon>
        <taxon>Pseudonocardiaceae</taxon>
        <taxon>Saccharopolyspora</taxon>
    </lineage>
</organism>
<gene>
    <name evidence="2" type="ORF">GCM10010470_07080</name>
</gene>
<dbReference type="InterPro" id="IPR003593">
    <property type="entry name" value="AAA+_ATPase"/>
</dbReference>
<proteinExistence type="predicted"/>
<accession>A0ABN3V5B6</accession>
<dbReference type="SUPFAM" id="SSF52540">
    <property type="entry name" value="P-loop containing nucleoside triphosphate hydrolases"/>
    <property type="match status" value="2"/>
</dbReference>
<comment type="caution">
    <text evidence="2">The sequence shown here is derived from an EMBL/GenBank/DDBJ whole genome shotgun (WGS) entry which is preliminary data.</text>
</comment>
<feature type="domain" description="AAA+ ATPase" evidence="1">
    <location>
        <begin position="15"/>
        <end position="299"/>
    </location>
</feature>